<dbReference type="EMBL" id="LKET01000041">
    <property type="protein sequence ID" value="KPU43161.1"/>
    <property type="molecule type" value="Genomic_DNA"/>
</dbReference>
<comment type="caution">
    <text evidence="2">The sequence shown here is derived from an EMBL/GenBank/DDBJ whole genome shotgun (WGS) entry which is preliminary data.</text>
</comment>
<dbReference type="Proteomes" id="UP000050326">
    <property type="component" value="Unassembled WGS sequence"/>
</dbReference>
<protein>
    <submittedName>
        <fullName evidence="2">Acetyltransferase (GNAT) family protein</fullName>
    </submittedName>
</protein>
<dbReference type="CDD" id="cd04301">
    <property type="entry name" value="NAT_SF"/>
    <property type="match status" value="1"/>
</dbReference>
<evidence type="ECO:0000259" key="1">
    <source>
        <dbReference type="PROSITE" id="PS51186"/>
    </source>
</evidence>
<accession>A0A0P8Y8U1</accession>
<dbReference type="STRING" id="36849.OXPF_31750"/>
<keyword evidence="2" id="KW-0808">Transferase</keyword>
<dbReference type="OrthoDB" id="3971434at2"/>
<organism evidence="2 3">
    <name type="scientific">Oxobacter pfennigii</name>
    <dbReference type="NCBI Taxonomy" id="36849"/>
    <lineage>
        <taxon>Bacteria</taxon>
        <taxon>Bacillati</taxon>
        <taxon>Bacillota</taxon>
        <taxon>Clostridia</taxon>
        <taxon>Eubacteriales</taxon>
        <taxon>Clostridiaceae</taxon>
        <taxon>Oxobacter</taxon>
    </lineage>
</organism>
<evidence type="ECO:0000313" key="2">
    <source>
        <dbReference type="EMBL" id="KPU43161.1"/>
    </source>
</evidence>
<dbReference type="AlphaFoldDB" id="A0A0P8Y8U1"/>
<feature type="domain" description="N-acetyltransferase" evidence="1">
    <location>
        <begin position="185"/>
        <end position="334"/>
    </location>
</feature>
<dbReference type="SUPFAM" id="SSF55729">
    <property type="entry name" value="Acyl-CoA N-acyltransferases (Nat)"/>
    <property type="match status" value="1"/>
</dbReference>
<dbReference type="InterPro" id="IPR016181">
    <property type="entry name" value="Acyl_CoA_acyltransferase"/>
</dbReference>
<sequence length="334" mass="37456">MTISEFRAITTADIPAMTNLLISRQILESDTFPFLQNRCLNTKYGMDALEKLFMSSTVTGAGAFVENELAGYIMGEIKVDPSRGRHAWVPYEGMAVRADQSPELIRTLYEKVCTAWLKQGCFMHYVIVPLGNQAYFEAFQRLSFFIQQVHGVMNLEEYRPFAHVPDIKVRIAGKADREKMGRMSGIIQSYQNSAPTFELVLPEVEADIKAGYERTVEDGDMTVLLAEKDGEELGFQIYEAAASGLMSPDGGAELSVAGTYPCRMGTGVGKKLMNEGCSLMRERGVRHIIADWRITNLASSTFWPKCGFKPAAYRMVRYIDSSWTWAGFDHLDIQ</sequence>
<keyword evidence="3" id="KW-1185">Reference proteome</keyword>
<dbReference type="PROSITE" id="PS51186">
    <property type="entry name" value="GNAT"/>
    <property type="match status" value="1"/>
</dbReference>
<name>A0A0P8Y8U1_9CLOT</name>
<gene>
    <name evidence="2" type="ORF">OXPF_31750</name>
</gene>
<dbReference type="InterPro" id="IPR000182">
    <property type="entry name" value="GNAT_dom"/>
</dbReference>
<dbReference type="Gene3D" id="3.40.630.30">
    <property type="match status" value="1"/>
</dbReference>
<evidence type="ECO:0000313" key="3">
    <source>
        <dbReference type="Proteomes" id="UP000050326"/>
    </source>
</evidence>
<dbReference type="GO" id="GO:0016747">
    <property type="term" value="F:acyltransferase activity, transferring groups other than amino-acyl groups"/>
    <property type="evidence" value="ECO:0007669"/>
    <property type="project" value="InterPro"/>
</dbReference>
<reference evidence="2 3" key="1">
    <citation type="submission" date="2015-09" db="EMBL/GenBank/DDBJ databases">
        <title>Genome sequence of Oxobacter pfennigii DSM 3222.</title>
        <authorList>
            <person name="Poehlein A."/>
            <person name="Bengelsdorf F.R."/>
            <person name="Schiel-Bengelsdorf B."/>
            <person name="Duerre P."/>
            <person name="Daniel R."/>
        </authorList>
    </citation>
    <scope>NUCLEOTIDE SEQUENCE [LARGE SCALE GENOMIC DNA]</scope>
    <source>
        <strain evidence="2 3">DSM 3222</strain>
    </source>
</reference>
<proteinExistence type="predicted"/>
<dbReference type="Pfam" id="PF00583">
    <property type="entry name" value="Acetyltransf_1"/>
    <property type="match status" value="1"/>
</dbReference>